<dbReference type="Pfam" id="PF03631">
    <property type="entry name" value="Virul_fac_BrkB"/>
    <property type="match status" value="1"/>
</dbReference>
<feature type="transmembrane region" description="Helical" evidence="6">
    <location>
        <begin position="260"/>
        <end position="285"/>
    </location>
</feature>
<keyword evidence="5 6" id="KW-0472">Membrane</keyword>
<accession>A0A8J7WNV5</accession>
<comment type="subcellular location">
    <subcellularLocation>
        <location evidence="1">Cell membrane</location>
        <topology evidence="1">Multi-pass membrane protein</topology>
    </subcellularLocation>
</comment>
<dbReference type="GO" id="GO:0005886">
    <property type="term" value="C:plasma membrane"/>
    <property type="evidence" value="ECO:0007669"/>
    <property type="project" value="UniProtKB-SubCell"/>
</dbReference>
<keyword evidence="2" id="KW-1003">Cell membrane</keyword>
<evidence type="ECO:0000313" key="8">
    <source>
        <dbReference type="Proteomes" id="UP000677913"/>
    </source>
</evidence>
<keyword evidence="8" id="KW-1185">Reference proteome</keyword>
<evidence type="ECO:0000256" key="4">
    <source>
        <dbReference type="ARBA" id="ARBA00022989"/>
    </source>
</evidence>
<evidence type="ECO:0000256" key="5">
    <source>
        <dbReference type="ARBA" id="ARBA00023136"/>
    </source>
</evidence>
<feature type="transmembrane region" description="Helical" evidence="6">
    <location>
        <begin position="106"/>
        <end position="126"/>
    </location>
</feature>
<dbReference type="Proteomes" id="UP000677913">
    <property type="component" value="Unassembled WGS sequence"/>
</dbReference>
<dbReference type="EMBL" id="JAGSXH010000021">
    <property type="protein sequence ID" value="MBS2963167.1"/>
    <property type="molecule type" value="Genomic_DNA"/>
</dbReference>
<dbReference type="PANTHER" id="PTHR30213:SF0">
    <property type="entry name" value="UPF0761 MEMBRANE PROTEIN YIHY"/>
    <property type="match status" value="1"/>
</dbReference>
<keyword evidence="3 6" id="KW-0812">Transmembrane</keyword>
<feature type="transmembrane region" description="Helical" evidence="6">
    <location>
        <begin position="223"/>
        <end position="248"/>
    </location>
</feature>
<evidence type="ECO:0000256" key="2">
    <source>
        <dbReference type="ARBA" id="ARBA00022475"/>
    </source>
</evidence>
<dbReference type="PIRSF" id="PIRSF035875">
    <property type="entry name" value="RNase_BN"/>
    <property type="match status" value="1"/>
</dbReference>
<dbReference type="InterPro" id="IPR017039">
    <property type="entry name" value="Virul_fac_BrkB"/>
</dbReference>
<evidence type="ECO:0000256" key="1">
    <source>
        <dbReference type="ARBA" id="ARBA00004651"/>
    </source>
</evidence>
<evidence type="ECO:0000313" key="7">
    <source>
        <dbReference type="EMBL" id="MBS2963167.1"/>
    </source>
</evidence>
<evidence type="ECO:0000256" key="6">
    <source>
        <dbReference type="SAM" id="Phobius"/>
    </source>
</evidence>
<sequence>MSGDELSADDAWSTLRRAGVKAVGRDAFIRFRYADGFSHARALALQVCLSVIPAVIAFVGLSAMLHHEGGGQALEGILERVTPGASRKIVRAALETGRARAQDDSLALWLGLAAALVSMATAMGQIERGANRIYGVERDRPSLRKYGNASLLVLISGLPMAAGMIVTVAGGAVGDSLGQVYHWSAGEHTAWQVARWPVGVLLALTSASAIFRRAPRRRQPSRSWLAVGAAVSLALWAGLSALLGWYVGDGGGIGATYGPLTAVIALMVWANLTSIALFLGLAAAAQLEACRTSTRAPVRPDPGT</sequence>
<protein>
    <submittedName>
        <fullName evidence="7">YihY/virulence factor BrkB family protein</fullName>
    </submittedName>
</protein>
<dbReference type="PANTHER" id="PTHR30213">
    <property type="entry name" value="INNER MEMBRANE PROTEIN YHJD"/>
    <property type="match status" value="1"/>
</dbReference>
<feature type="transmembrane region" description="Helical" evidence="6">
    <location>
        <begin position="146"/>
        <end position="173"/>
    </location>
</feature>
<name>A0A8J7WNV5_9ACTN</name>
<proteinExistence type="predicted"/>
<organism evidence="7 8">
    <name type="scientific">Actinocrinis puniceicyclus</name>
    <dbReference type="NCBI Taxonomy" id="977794"/>
    <lineage>
        <taxon>Bacteria</taxon>
        <taxon>Bacillati</taxon>
        <taxon>Actinomycetota</taxon>
        <taxon>Actinomycetes</taxon>
        <taxon>Catenulisporales</taxon>
        <taxon>Actinospicaceae</taxon>
        <taxon>Actinocrinis</taxon>
    </lineage>
</organism>
<evidence type="ECO:0000256" key="3">
    <source>
        <dbReference type="ARBA" id="ARBA00022692"/>
    </source>
</evidence>
<keyword evidence="4 6" id="KW-1133">Transmembrane helix</keyword>
<comment type="caution">
    <text evidence="7">The sequence shown here is derived from an EMBL/GenBank/DDBJ whole genome shotgun (WGS) entry which is preliminary data.</text>
</comment>
<gene>
    <name evidence="7" type="ORF">KGA66_08930</name>
</gene>
<feature type="transmembrane region" description="Helical" evidence="6">
    <location>
        <begin position="42"/>
        <end position="65"/>
    </location>
</feature>
<reference evidence="7" key="1">
    <citation type="submission" date="2021-04" db="EMBL/GenBank/DDBJ databases">
        <title>Genome based classification of Actinospica acidithermotolerans sp. nov., an actinobacterium isolated from an Indonesian hot spring.</title>
        <authorList>
            <person name="Kusuma A.B."/>
            <person name="Putra K.E."/>
            <person name="Nafisah S."/>
            <person name="Loh J."/>
            <person name="Nouioui I."/>
            <person name="Goodfellow M."/>
        </authorList>
    </citation>
    <scope>NUCLEOTIDE SEQUENCE</scope>
    <source>
        <strain evidence="7">DSM 45618</strain>
    </source>
</reference>
<feature type="transmembrane region" description="Helical" evidence="6">
    <location>
        <begin position="193"/>
        <end position="211"/>
    </location>
</feature>
<dbReference type="AlphaFoldDB" id="A0A8J7WNV5"/>